<organism evidence="3">
    <name type="scientific">Brassica napus</name>
    <name type="common">Rape</name>
    <dbReference type="NCBI Taxonomy" id="3708"/>
    <lineage>
        <taxon>Eukaryota</taxon>
        <taxon>Viridiplantae</taxon>
        <taxon>Streptophyta</taxon>
        <taxon>Embryophyta</taxon>
        <taxon>Tracheophyta</taxon>
        <taxon>Spermatophyta</taxon>
        <taxon>Magnoliopsida</taxon>
        <taxon>eudicotyledons</taxon>
        <taxon>Gunneridae</taxon>
        <taxon>Pentapetalae</taxon>
        <taxon>rosids</taxon>
        <taxon>malvids</taxon>
        <taxon>Brassicales</taxon>
        <taxon>Brassicaceae</taxon>
        <taxon>Brassiceae</taxon>
        <taxon>Brassica</taxon>
    </lineage>
</organism>
<keyword evidence="2" id="KW-1133">Transmembrane helix</keyword>
<keyword evidence="2" id="KW-0472">Membrane</keyword>
<name>A0A816IBU2_BRANA</name>
<sequence length="174" mass="19984">MIQAKLDDGKDLYIIGFSYFTAFMVVLFRYANIPCRHQPQHQDDDDGEGRGGEGRTLHLKFGRSTTSRQMCRDRILRFLYPLHHITDDFTHKLIARSVFFHRTTPPPEPYPVGRLASTIHRFGKTHHHLTPNSPPADSHLRDPNQSIGTSFTSPLSVNCPSWPEIISDIFCNQR</sequence>
<feature type="region of interest" description="Disordered" evidence="1">
    <location>
        <begin position="127"/>
        <end position="147"/>
    </location>
</feature>
<dbReference type="Proteomes" id="UP001295469">
    <property type="component" value="Chromosome C03"/>
</dbReference>
<feature type="region of interest" description="Disordered" evidence="1">
    <location>
        <begin position="38"/>
        <end position="58"/>
    </location>
</feature>
<dbReference type="Gramene" id="CDY00696">
    <property type="protein sequence ID" value="CDY00696"/>
    <property type="gene ID" value="GSBRNA2T00110532001"/>
</dbReference>
<feature type="transmembrane region" description="Helical" evidence="2">
    <location>
        <begin position="12"/>
        <end position="31"/>
    </location>
</feature>
<protein>
    <submittedName>
        <fullName evidence="3">(rape) hypothetical protein</fullName>
    </submittedName>
</protein>
<evidence type="ECO:0000256" key="2">
    <source>
        <dbReference type="SAM" id="Phobius"/>
    </source>
</evidence>
<gene>
    <name evidence="3" type="ORF">DARMORV10_C03P44380.1</name>
</gene>
<accession>A0A816IBU2</accession>
<dbReference type="AlphaFoldDB" id="A0A816IBU2"/>
<evidence type="ECO:0000256" key="1">
    <source>
        <dbReference type="SAM" id="MobiDB-lite"/>
    </source>
</evidence>
<reference evidence="3" key="1">
    <citation type="submission" date="2021-01" db="EMBL/GenBank/DDBJ databases">
        <authorList>
            <consortium name="Genoscope - CEA"/>
            <person name="William W."/>
        </authorList>
    </citation>
    <scope>NUCLEOTIDE SEQUENCE</scope>
</reference>
<keyword evidence="2" id="KW-0812">Transmembrane</keyword>
<dbReference type="EMBL" id="HG994367">
    <property type="protein sequence ID" value="CAF1703957.1"/>
    <property type="molecule type" value="Genomic_DNA"/>
</dbReference>
<evidence type="ECO:0000313" key="3">
    <source>
        <dbReference type="EMBL" id="CAF1703957.1"/>
    </source>
</evidence>
<proteinExistence type="predicted"/>